<dbReference type="AlphaFoldDB" id="A0A167DTA2"/>
<dbReference type="InterPro" id="IPR000873">
    <property type="entry name" value="AMP-dep_synth/lig_dom"/>
</dbReference>
<keyword evidence="3" id="KW-0472">Membrane</keyword>
<keyword evidence="3" id="KW-0812">Transmembrane</keyword>
<dbReference type="EMBL" id="LFIW01000900">
    <property type="protein sequence ID" value="KZL84311.1"/>
    <property type="molecule type" value="Genomic_DNA"/>
</dbReference>
<proteinExistence type="predicted"/>
<evidence type="ECO:0000256" key="2">
    <source>
        <dbReference type="ARBA" id="ARBA00022553"/>
    </source>
</evidence>
<organism evidence="5 6">
    <name type="scientific">Colletotrichum incanum</name>
    <name type="common">Soybean anthracnose fungus</name>
    <dbReference type="NCBI Taxonomy" id="1573173"/>
    <lineage>
        <taxon>Eukaryota</taxon>
        <taxon>Fungi</taxon>
        <taxon>Dikarya</taxon>
        <taxon>Ascomycota</taxon>
        <taxon>Pezizomycotina</taxon>
        <taxon>Sordariomycetes</taxon>
        <taxon>Hypocreomycetidae</taxon>
        <taxon>Glomerellales</taxon>
        <taxon>Glomerellaceae</taxon>
        <taxon>Colletotrichum</taxon>
        <taxon>Colletotrichum spaethianum species complex</taxon>
    </lineage>
</organism>
<dbReference type="PROSITE" id="PS00455">
    <property type="entry name" value="AMP_BINDING"/>
    <property type="match status" value="1"/>
</dbReference>
<dbReference type="Gene3D" id="3.30.300.30">
    <property type="match status" value="1"/>
</dbReference>
<evidence type="ECO:0000256" key="1">
    <source>
        <dbReference type="ARBA" id="ARBA00022450"/>
    </source>
</evidence>
<reference evidence="5 6" key="1">
    <citation type="submission" date="2015-06" db="EMBL/GenBank/DDBJ databases">
        <title>Survival trade-offs in plant roots during colonization by closely related pathogenic and mutualistic fungi.</title>
        <authorList>
            <person name="Hacquard S."/>
            <person name="Kracher B."/>
            <person name="Hiruma K."/>
            <person name="Weinman A."/>
            <person name="Muench P."/>
            <person name="Garrido Oter R."/>
            <person name="Ver Loren van Themaat E."/>
            <person name="Dallerey J.-F."/>
            <person name="Damm U."/>
            <person name="Henrissat B."/>
            <person name="Lespinet O."/>
            <person name="Thon M."/>
            <person name="Kemen E."/>
            <person name="McHardy A.C."/>
            <person name="Schulze-Lefert P."/>
            <person name="O'Connell R.J."/>
        </authorList>
    </citation>
    <scope>NUCLEOTIDE SEQUENCE [LARGE SCALE GENOMIC DNA]</scope>
    <source>
        <strain evidence="5 6">MAFF 238704</strain>
    </source>
</reference>
<comment type="caution">
    <text evidence="5">The sequence shown here is derived from an EMBL/GenBank/DDBJ whole genome shotgun (WGS) entry which is preliminary data.</text>
</comment>
<dbReference type="InterPro" id="IPR020845">
    <property type="entry name" value="AMP-binding_CS"/>
</dbReference>
<keyword evidence="2" id="KW-0597">Phosphoprotein</keyword>
<feature type="transmembrane region" description="Helical" evidence="3">
    <location>
        <begin position="832"/>
        <end position="849"/>
    </location>
</feature>
<feature type="transmembrane region" description="Helical" evidence="3">
    <location>
        <begin position="793"/>
        <end position="812"/>
    </location>
</feature>
<keyword evidence="6" id="KW-1185">Reference proteome</keyword>
<gene>
    <name evidence="5" type="ORF">CI238_11347</name>
</gene>
<dbReference type="PANTHER" id="PTHR33927:SF5">
    <property type="entry name" value="ENZYME, PUTATIVE (AFU_ORTHOLOGUE AFUA_8G01222)-RELATED"/>
    <property type="match status" value="1"/>
</dbReference>
<feature type="transmembrane region" description="Helical" evidence="3">
    <location>
        <begin position="761"/>
        <end position="781"/>
    </location>
</feature>
<protein>
    <submittedName>
        <fullName evidence="5">Amp-binding enzyme</fullName>
    </submittedName>
</protein>
<name>A0A167DTA2_COLIC</name>
<dbReference type="Gene3D" id="3.40.50.12780">
    <property type="entry name" value="N-terminal domain of ligase-like"/>
    <property type="match status" value="1"/>
</dbReference>
<dbReference type="InterPro" id="IPR042099">
    <property type="entry name" value="ANL_N_sf"/>
</dbReference>
<dbReference type="NCBIfam" id="TIGR01733">
    <property type="entry name" value="AA-adenyl-dom"/>
    <property type="match status" value="1"/>
</dbReference>
<evidence type="ECO:0000259" key="4">
    <source>
        <dbReference type="Pfam" id="PF00501"/>
    </source>
</evidence>
<accession>A0A167DTA2</accession>
<evidence type="ECO:0000313" key="6">
    <source>
        <dbReference type="Proteomes" id="UP000076584"/>
    </source>
</evidence>
<dbReference type="InterPro" id="IPR010071">
    <property type="entry name" value="AA_adenyl_dom"/>
</dbReference>
<dbReference type="STRING" id="1573173.A0A167DTA2"/>
<dbReference type="Pfam" id="PF00501">
    <property type="entry name" value="AMP-binding"/>
    <property type="match status" value="1"/>
</dbReference>
<evidence type="ECO:0000256" key="3">
    <source>
        <dbReference type="SAM" id="Phobius"/>
    </source>
</evidence>
<dbReference type="Proteomes" id="UP000076584">
    <property type="component" value="Unassembled WGS sequence"/>
</dbReference>
<keyword evidence="3" id="KW-1133">Transmembrane helix</keyword>
<feature type="domain" description="AMP-dependent synthetase/ligase" evidence="4">
    <location>
        <begin position="90"/>
        <end position="432"/>
    </location>
</feature>
<feature type="transmembrane region" description="Helical" evidence="3">
    <location>
        <begin position="20"/>
        <end position="47"/>
    </location>
</feature>
<evidence type="ECO:0000313" key="5">
    <source>
        <dbReference type="EMBL" id="KZL84311.1"/>
    </source>
</evidence>
<dbReference type="InterPro" id="IPR045851">
    <property type="entry name" value="AMP-bd_C_sf"/>
</dbReference>
<dbReference type="InterPro" id="IPR052979">
    <property type="entry name" value="Adenylate-forming_domain"/>
</dbReference>
<dbReference type="PANTHER" id="PTHR33927">
    <property type="entry name" value="TRANSMEMBRANE PROTEIN"/>
    <property type="match status" value="1"/>
</dbReference>
<keyword evidence="1" id="KW-0596">Phosphopantetheine</keyword>
<sequence>MTRKLVDDSEDLRSIHSFDLLGFGIVCSFFGTHLESIPVTIFSVLFLSRNMQNQMSQDSASTPVGSVPLSFTQGARINSRFSTVTAAFYHHAESQPYVTAARDLSALQTREITYGDLARRANQLSRKLTSLGVQSGDRVPLVVKRGIDMLVGIIGILSCGAQYVPLDGGVVPDSTLRFVIEQAGGKHVLCLKSTKHRFDTLGSSCETLVIDEDLEKNLETSEALSFHDLAKPDHGCYVIYTSGTTGTPKGVDVTHKNVTNLVCLSPGNLSISTGTRVGQVLNISFDMAAWEMLGCFCNGGTLVLRGSKWEPCLKEASFYLMNAHVLICTPSILVKYDPREYSNIRVVATAGEPSSQRLADLWATYSTYYNCCGPTETTIVNTMHLHQPGETLTIGKPTPNNTVYVLDSNGKSLGVGEVGVMWAGGHGISRGYVSLPEKTAERYKPDTFANDGSVMYNTGDLGRWRHDGSIDILGRVDDQIKIKGFRVELDSVTSSINSCPVVSKATALFIHKEIHGFVTPRTCDLDTIQAHIRALQPYYAVPTKFHLLDTLPLTSNGKVDKRALQDLVSEADKKEDTCIIIRETGSKESLSTETNNSTTNLKAESYASSFTEVDEKLNLNRDIPTKRLSRPCRGFMHRVAIVYRRLFTIIGLLNIATAIALVFSGFHRNWLSNITAINLVVAVLARQDFVINILYTITCNVPKSWPLAIRKRCAKIFHLGGVHSGAAVSAGSWLLATNISDEVCQFTECPSWGYQSIASKVVSWILTGLFTITIGLAWPSFRKTHHDLFERTHRFVGWTMLGLFWVQIVLGANDGRAANMSLGATCIRTPGIWMLIVATMSIASSWLFLRKVPVDAEVLSNHAVRLHFNYTVPVNGSFVRLSRRPLLEWHSFATIPAPDMVEHRPKGFSLVVSNAGDWTKSCIEKPPTHIWVRGVPTCGVMRIATCFNSIVVIATGSGIGPLLGHIQDQSCATQLIWSTPRPEQTFGKPLLDTIKSKIPNAVIHDTKTMGRPDLVKMGYNLVKGFKTEAVIIIANEKITKKVVYGLETRGVPAYGAIWDS</sequence>
<feature type="transmembrane region" description="Helical" evidence="3">
    <location>
        <begin position="646"/>
        <end position="664"/>
    </location>
</feature>
<dbReference type="SUPFAM" id="SSF56801">
    <property type="entry name" value="Acetyl-CoA synthetase-like"/>
    <property type="match status" value="1"/>
</dbReference>